<proteinExistence type="predicted"/>
<keyword evidence="3" id="KW-1185">Reference proteome</keyword>
<dbReference type="AlphaFoldDB" id="A0A372JRJ3"/>
<evidence type="ECO:0000313" key="2">
    <source>
        <dbReference type="EMBL" id="RFU42655.1"/>
    </source>
</evidence>
<dbReference type="GO" id="GO:0006635">
    <property type="term" value="P:fatty acid beta-oxidation"/>
    <property type="evidence" value="ECO:0007669"/>
    <property type="project" value="InterPro"/>
</dbReference>
<organism evidence="2 3">
    <name type="scientific">Actinomadura logoneensis</name>
    <dbReference type="NCBI Taxonomy" id="2293572"/>
    <lineage>
        <taxon>Bacteria</taxon>
        <taxon>Bacillati</taxon>
        <taxon>Actinomycetota</taxon>
        <taxon>Actinomycetes</taxon>
        <taxon>Streptosporangiales</taxon>
        <taxon>Thermomonosporaceae</taxon>
        <taxon>Actinomadura</taxon>
    </lineage>
</organism>
<name>A0A372JRJ3_9ACTN</name>
<dbReference type="GO" id="GO:0003997">
    <property type="term" value="F:acyl-CoA oxidase activity"/>
    <property type="evidence" value="ECO:0007669"/>
    <property type="project" value="InterPro"/>
</dbReference>
<dbReference type="EMBL" id="QURH01000107">
    <property type="protein sequence ID" value="RFU42655.1"/>
    <property type="molecule type" value="Genomic_DNA"/>
</dbReference>
<dbReference type="Pfam" id="PF01756">
    <property type="entry name" value="ACOX"/>
    <property type="match status" value="1"/>
</dbReference>
<dbReference type="Proteomes" id="UP000261811">
    <property type="component" value="Unassembled WGS sequence"/>
</dbReference>
<dbReference type="Gene3D" id="1.20.140.10">
    <property type="entry name" value="Butyryl-CoA Dehydrogenase, subunit A, domain 3"/>
    <property type="match status" value="1"/>
</dbReference>
<comment type="caution">
    <text evidence="2">The sequence shown here is derived from an EMBL/GenBank/DDBJ whole genome shotgun (WGS) entry which is preliminary data.</text>
</comment>
<dbReference type="InterPro" id="IPR002655">
    <property type="entry name" value="Acyl-CoA_oxidase_C"/>
</dbReference>
<dbReference type="SUPFAM" id="SSF47203">
    <property type="entry name" value="Acyl-CoA dehydrogenase C-terminal domain-like"/>
    <property type="match status" value="1"/>
</dbReference>
<dbReference type="InterPro" id="IPR036250">
    <property type="entry name" value="AcylCo_DH-like_C"/>
</dbReference>
<protein>
    <recommendedName>
        <fullName evidence="1">Acyl-CoA oxidase C-terminal domain-containing protein</fullName>
    </recommendedName>
</protein>
<evidence type="ECO:0000313" key="3">
    <source>
        <dbReference type="Proteomes" id="UP000261811"/>
    </source>
</evidence>
<feature type="domain" description="Acyl-CoA oxidase C-terminal" evidence="1">
    <location>
        <begin position="50"/>
        <end position="126"/>
    </location>
</feature>
<accession>A0A372JRJ3</accession>
<reference evidence="2 3" key="1">
    <citation type="submission" date="2018-08" db="EMBL/GenBank/DDBJ databases">
        <title>Actinomadura jelena sp. nov., a novel Actinomycete isolated from soil in Chad.</title>
        <authorList>
            <person name="Shi L."/>
        </authorList>
    </citation>
    <scope>NUCLEOTIDE SEQUENCE [LARGE SCALE GENOMIC DNA]</scope>
    <source>
        <strain evidence="2 3">NEAU-G17</strain>
    </source>
</reference>
<sequence>MPAEAGEFGSLAMCRNLAGALEHALTVRLADRTATGDPADDPADDAADDAEAVFTVWNDNLALAAATARVAADGIVLRIVDESSRTVPAPAAPLLEPLLRLYGLDWIERRAALLLEHGVAGPGLLERVWAERRRVGDELAGRVGDLAAALDTPDPIAAPATPREAVQPLP</sequence>
<gene>
    <name evidence="2" type="ORF">DZF91_05390</name>
</gene>
<evidence type="ECO:0000259" key="1">
    <source>
        <dbReference type="Pfam" id="PF01756"/>
    </source>
</evidence>